<proteinExistence type="predicted"/>
<reference evidence="3 4" key="1">
    <citation type="submission" date="2015-09" db="EMBL/GenBank/DDBJ databases">
        <title>Identification and resolution of microdiversity through metagenomic sequencing of parallel consortia.</title>
        <authorList>
            <person name="Nelson W.C."/>
            <person name="Romine M.F."/>
            <person name="Lindemann S.R."/>
        </authorList>
    </citation>
    <scope>NUCLEOTIDE SEQUENCE [LARGE SCALE GENOMIC DNA]</scope>
    <source>
        <strain evidence="3">HL-91</strain>
    </source>
</reference>
<evidence type="ECO:0000313" key="5">
    <source>
        <dbReference type="Proteomes" id="UP000182045"/>
    </source>
</evidence>
<evidence type="ECO:0008006" key="6">
    <source>
        <dbReference type="Google" id="ProtNLM"/>
    </source>
</evidence>
<accession>A0A0P7Z209</accession>
<dbReference type="Proteomes" id="UP000050413">
    <property type="component" value="Unassembled WGS sequence"/>
</dbReference>
<gene>
    <name evidence="2" type="ORF">Ga0058931_2010</name>
    <name evidence="3" type="ORF">HLUCCA05_03325</name>
</gene>
<comment type="caution">
    <text evidence="3">The sequence shown here is derived from an EMBL/GenBank/DDBJ whole genome shotgun (WGS) entry which is preliminary data.</text>
</comment>
<dbReference type="STRING" id="1666912.Ga0058931_2010"/>
<protein>
    <recommendedName>
        <fullName evidence="6">D-galactarate dehydratase</fullName>
    </recommendedName>
</protein>
<feature type="compositionally biased region" description="Low complexity" evidence="1">
    <location>
        <begin position="52"/>
        <end position="66"/>
    </location>
</feature>
<evidence type="ECO:0000313" key="3">
    <source>
        <dbReference type="EMBL" id="KPP95711.1"/>
    </source>
</evidence>
<feature type="compositionally biased region" description="Basic and acidic residues" evidence="1">
    <location>
        <begin position="31"/>
        <end position="46"/>
    </location>
</feature>
<reference evidence="2 5" key="2">
    <citation type="submission" date="2016-01" db="EMBL/GenBank/DDBJ databases">
        <authorList>
            <person name="Varghese N."/>
        </authorList>
    </citation>
    <scope>NUCLEOTIDE SEQUENCE [LARGE SCALE GENOMIC DNA]</scope>
    <source>
        <strain evidence="2 5">HL-91</strain>
    </source>
</reference>
<feature type="region of interest" description="Disordered" evidence="1">
    <location>
        <begin position="1"/>
        <end position="69"/>
    </location>
</feature>
<evidence type="ECO:0000313" key="4">
    <source>
        <dbReference type="Proteomes" id="UP000050413"/>
    </source>
</evidence>
<organism evidence="3 4">
    <name type="scientific">Roseibaca calidilacus</name>
    <dbReference type="NCBI Taxonomy" id="1666912"/>
    <lineage>
        <taxon>Bacteria</taxon>
        <taxon>Pseudomonadati</taxon>
        <taxon>Pseudomonadota</taxon>
        <taxon>Alphaproteobacteria</taxon>
        <taxon>Rhodobacterales</taxon>
        <taxon>Paracoccaceae</taxon>
        <taxon>Roseinatronobacter</taxon>
    </lineage>
</organism>
<evidence type="ECO:0000313" key="2">
    <source>
        <dbReference type="EMBL" id="CUX81841.1"/>
    </source>
</evidence>
<dbReference type="AlphaFoldDB" id="A0A0P7Z209"/>
<evidence type="ECO:0000256" key="1">
    <source>
        <dbReference type="SAM" id="MobiDB-lite"/>
    </source>
</evidence>
<dbReference type="EMBL" id="FBYC01000004">
    <property type="protein sequence ID" value="CUX81841.1"/>
    <property type="molecule type" value="Genomic_DNA"/>
</dbReference>
<name>A0A0P7Z209_9RHOB</name>
<keyword evidence="5" id="KW-1185">Reference proteome</keyword>
<sequence length="136" mass="13677">MAGCELSPLGGFGTGTPPDAPRVAVASPDGDTPRPEARPDGSRDMPDTPGNAGAAALGTTLASLGSPTEQGLWLRTGLVTRVEPGRVVRTDGGGALRVELRPSGAPPGAGSQLSLAAFRALDVPLTQLLPLEVFAE</sequence>
<dbReference type="Proteomes" id="UP000182045">
    <property type="component" value="Unassembled WGS sequence"/>
</dbReference>
<dbReference type="EMBL" id="LJSG01000002">
    <property type="protein sequence ID" value="KPP95711.1"/>
    <property type="molecule type" value="Genomic_DNA"/>
</dbReference>